<dbReference type="Pfam" id="PF01047">
    <property type="entry name" value="MarR"/>
    <property type="match status" value="1"/>
</dbReference>
<dbReference type="RefSeq" id="WP_339554518.1">
    <property type="nucleotide sequence ID" value="NZ_CP159258.1"/>
</dbReference>
<dbReference type="InterPro" id="IPR036388">
    <property type="entry name" value="WH-like_DNA-bd_sf"/>
</dbReference>
<proteinExistence type="predicted"/>
<dbReference type="PANTHER" id="PTHR33164:SF87">
    <property type="entry name" value="MULTIPLE ANTIBIOTIC RESISTANCE PROTEIN MARR"/>
    <property type="match status" value="1"/>
</dbReference>
<dbReference type="SMART" id="SM00347">
    <property type="entry name" value="HTH_MARR"/>
    <property type="match status" value="1"/>
</dbReference>
<dbReference type="InterPro" id="IPR039422">
    <property type="entry name" value="MarR/SlyA-like"/>
</dbReference>
<feature type="domain" description="HTH marR-type" evidence="1">
    <location>
        <begin position="11"/>
        <end position="142"/>
    </location>
</feature>
<evidence type="ECO:0000313" key="2">
    <source>
        <dbReference type="EMBL" id="XCG76212.1"/>
    </source>
</evidence>
<organism evidence="2">
    <name type="scientific">Pseudomonas sp. MYb327</name>
    <dbReference type="NCBI Taxonomy" id="2745230"/>
    <lineage>
        <taxon>Bacteria</taxon>
        <taxon>Pseudomonadati</taxon>
        <taxon>Pseudomonadota</taxon>
        <taxon>Gammaproteobacteria</taxon>
        <taxon>Pseudomonadales</taxon>
        <taxon>Pseudomonadaceae</taxon>
        <taxon>Pseudomonas</taxon>
    </lineage>
</organism>
<dbReference type="PANTHER" id="PTHR33164">
    <property type="entry name" value="TRANSCRIPTIONAL REGULATOR, MARR FAMILY"/>
    <property type="match status" value="1"/>
</dbReference>
<dbReference type="InterPro" id="IPR036390">
    <property type="entry name" value="WH_DNA-bd_sf"/>
</dbReference>
<evidence type="ECO:0000259" key="1">
    <source>
        <dbReference type="PROSITE" id="PS50995"/>
    </source>
</evidence>
<reference evidence="2" key="1">
    <citation type="submission" date="2024-06" db="EMBL/GenBank/DDBJ databases">
        <title>The Caenorhabditis elegans bacterial microbiome influences microsporidia infection through nutrient limitation and inhibiting parasite invasion.</title>
        <authorList>
            <person name="Tamim El Jarkass H."/>
            <person name="Castelblanco S."/>
            <person name="Kaur M."/>
            <person name="Wan Y.C."/>
            <person name="Ellis A.E."/>
            <person name="Sheldon R.D."/>
            <person name="Lien E.C."/>
            <person name="Burton N.O."/>
            <person name="Wright G.D."/>
            <person name="Reinke A.W."/>
        </authorList>
    </citation>
    <scope>NUCLEOTIDE SEQUENCE</scope>
    <source>
        <strain evidence="2">MYb327</strain>
    </source>
</reference>
<dbReference type="SUPFAM" id="SSF46785">
    <property type="entry name" value="Winged helix' DNA-binding domain"/>
    <property type="match status" value="1"/>
</dbReference>
<dbReference type="Gene3D" id="1.10.10.10">
    <property type="entry name" value="Winged helix-like DNA-binding domain superfamily/Winged helix DNA-binding domain"/>
    <property type="match status" value="1"/>
</dbReference>
<gene>
    <name evidence="2" type="ORF">ABVN21_09125</name>
</gene>
<protein>
    <submittedName>
        <fullName evidence="2">MarR family transcriptional regulator</fullName>
    </submittedName>
</protein>
<dbReference type="PROSITE" id="PS50995">
    <property type="entry name" value="HTH_MARR_2"/>
    <property type="match status" value="1"/>
</dbReference>
<dbReference type="EMBL" id="CP159258">
    <property type="protein sequence ID" value="XCG76212.1"/>
    <property type="molecule type" value="Genomic_DNA"/>
</dbReference>
<dbReference type="GO" id="GO:0003700">
    <property type="term" value="F:DNA-binding transcription factor activity"/>
    <property type="evidence" value="ECO:0007669"/>
    <property type="project" value="InterPro"/>
</dbReference>
<dbReference type="PRINTS" id="PR00598">
    <property type="entry name" value="HTHMARR"/>
</dbReference>
<dbReference type="GO" id="GO:0006950">
    <property type="term" value="P:response to stress"/>
    <property type="evidence" value="ECO:0007669"/>
    <property type="project" value="TreeGrafter"/>
</dbReference>
<dbReference type="AlphaFoldDB" id="A0AAU8E928"/>
<dbReference type="InterPro" id="IPR000835">
    <property type="entry name" value="HTH_MarR-typ"/>
</dbReference>
<accession>A0AAU8E928</accession>
<sequence>MDYFSADSFKSAHLGILLGRTAALKDRLLDRHLAPLGITASQLKVLRIIRRGDDTAVALCRHLSIHSACMTRMLDRLERKGLIVRTPDDQDRRQVRLALTSEGEAMSTALPTMEVDAMNEFTECLTSEEVSRLESLLAKMLSIECQAVRQ</sequence>
<name>A0AAU8E928_9PSED</name>